<keyword evidence="4" id="KW-1185">Reference proteome</keyword>
<evidence type="ECO:0000256" key="2">
    <source>
        <dbReference type="HAMAP-Rule" id="MF_00048"/>
    </source>
</evidence>
<dbReference type="RefSeq" id="WP_055662449.1">
    <property type="nucleotide sequence ID" value="NZ_CYPR01000045.1"/>
</dbReference>
<dbReference type="PANTHER" id="PTHR34039">
    <property type="entry name" value="UPF0102 PROTEIN YRAN"/>
    <property type="match status" value="1"/>
</dbReference>
<accession>A0A0M7B6W5</accession>
<proteinExistence type="inferred from homology"/>
<dbReference type="Pfam" id="PF02021">
    <property type="entry name" value="UPF0102"/>
    <property type="match status" value="1"/>
</dbReference>
<dbReference type="STRING" id="313367.JSE7799_00786"/>
<dbReference type="Proteomes" id="UP000049455">
    <property type="component" value="Unassembled WGS sequence"/>
</dbReference>
<dbReference type="PANTHER" id="PTHR34039:SF1">
    <property type="entry name" value="UPF0102 PROTEIN YRAN"/>
    <property type="match status" value="1"/>
</dbReference>
<evidence type="ECO:0000313" key="3">
    <source>
        <dbReference type="EMBL" id="CUH27822.1"/>
    </source>
</evidence>
<name>A0A0M7B6W5_9RHOB</name>
<organism evidence="3 4">
    <name type="scientific">Jannaschia seosinensis</name>
    <dbReference type="NCBI Taxonomy" id="313367"/>
    <lineage>
        <taxon>Bacteria</taxon>
        <taxon>Pseudomonadati</taxon>
        <taxon>Pseudomonadota</taxon>
        <taxon>Alphaproteobacteria</taxon>
        <taxon>Rhodobacterales</taxon>
        <taxon>Roseobacteraceae</taxon>
        <taxon>Jannaschia</taxon>
    </lineage>
</organism>
<dbReference type="Gene3D" id="3.40.1350.10">
    <property type="match status" value="1"/>
</dbReference>
<reference evidence="3 4" key="1">
    <citation type="submission" date="2015-09" db="EMBL/GenBank/DDBJ databases">
        <authorList>
            <person name="Jackson K.R."/>
            <person name="Lunt B.L."/>
            <person name="Fisher J.N.B."/>
            <person name="Gardner A.V."/>
            <person name="Bailey M.E."/>
            <person name="Deus L.M."/>
            <person name="Earl A.S."/>
            <person name="Gibby P.D."/>
            <person name="Hartmann K.A."/>
            <person name="Liu J.E."/>
            <person name="Manci A.M."/>
            <person name="Nielsen D.A."/>
            <person name="Solomon M.B."/>
            <person name="Breakwell D.P."/>
            <person name="Burnett S.H."/>
            <person name="Grose J.H."/>
        </authorList>
    </citation>
    <scope>NUCLEOTIDE SEQUENCE [LARGE SCALE GENOMIC DNA]</scope>
    <source>
        <strain evidence="3 4">CECT 7799</strain>
    </source>
</reference>
<dbReference type="InterPro" id="IPR011335">
    <property type="entry name" value="Restrct_endonuc-II-like"/>
</dbReference>
<gene>
    <name evidence="3" type="ORF">JSE7799_00786</name>
</gene>
<comment type="similarity">
    <text evidence="1 2">Belongs to the UPF0102 family.</text>
</comment>
<protein>
    <recommendedName>
        <fullName evidence="2">UPF0102 protein JSE7799_00786</fullName>
    </recommendedName>
</protein>
<dbReference type="InterPro" id="IPR003509">
    <property type="entry name" value="UPF0102_YraN-like"/>
</dbReference>
<sequence>MSGTVSYHSGFAAEECVVRHYTLAGHAVLARRWRGKGGEIDVIAQDGENTVFIEVKKSDTHAAAAARISDRQIRRIFDCASEYMETLPGGLLSPVRFDVALVDATGRVEVIENAFHA</sequence>
<dbReference type="SUPFAM" id="SSF52980">
    <property type="entry name" value="Restriction endonuclease-like"/>
    <property type="match status" value="1"/>
</dbReference>
<dbReference type="GO" id="GO:0003676">
    <property type="term" value="F:nucleic acid binding"/>
    <property type="evidence" value="ECO:0007669"/>
    <property type="project" value="InterPro"/>
</dbReference>
<evidence type="ECO:0000256" key="1">
    <source>
        <dbReference type="ARBA" id="ARBA00006738"/>
    </source>
</evidence>
<dbReference type="InterPro" id="IPR011856">
    <property type="entry name" value="tRNA_endonuc-like_dom_sf"/>
</dbReference>
<dbReference type="AlphaFoldDB" id="A0A0M7B6W5"/>
<dbReference type="EMBL" id="CYPR01000045">
    <property type="protein sequence ID" value="CUH27822.1"/>
    <property type="molecule type" value="Genomic_DNA"/>
</dbReference>
<evidence type="ECO:0000313" key="4">
    <source>
        <dbReference type="Proteomes" id="UP000049455"/>
    </source>
</evidence>
<dbReference type="HAMAP" id="MF_00048">
    <property type="entry name" value="UPF0102"/>
    <property type="match status" value="1"/>
</dbReference>
<dbReference type="OrthoDB" id="9812968at2"/>